<dbReference type="Proteomes" id="UP001279734">
    <property type="component" value="Unassembled WGS sequence"/>
</dbReference>
<dbReference type="PANTHER" id="PTHR13554">
    <property type="entry name" value="26S PROTEASOME NON-ATPASE REGULATORY SUBUNIT 5-RELATED"/>
    <property type="match status" value="1"/>
</dbReference>
<sequence>MMNSWGQAILGGKGSKSALQTKASVPGLENTLVACLERISKSKYGGLRTDFEAIRALAGKAVFSLFENLDDKSVSPAHLTIACDAYPLLLGCLVTGDEQIAAASRDAIKNSIENFTSSPESITTIFPADSIDASDPRNLMAQGSSLGCVRVLTLIVKLFSGLLSVTLVIYTSKLLALLESEVNGATDTLVTRSVLELWYEMTEGKQAMEQAVESLSKTILLQQISTLARNTPMEPIFRSRAMIICGRVLSKENTFRFIDESSVSNVISTIEGRSVPFETGEADECESALEAFSPVGSPVQGVTLLPSPPDASRFVIGAAVGRQGSGEQRRGKQPNALQALGNIAGKNHPQNASLNGDAEEHLRLLIYEVAYRRSKLTLSGFPRADSYVGTFISQILLVLKFAVYLQAVSISGRWIFQIHAISLGMMTIWAYAYIVTTGEAHNYEIHSTNVPTSITFIDAGQTHSCTTKNCQTDASQA</sequence>
<keyword evidence="3" id="KW-1185">Reference proteome</keyword>
<evidence type="ECO:0000256" key="1">
    <source>
        <dbReference type="SAM" id="Phobius"/>
    </source>
</evidence>
<keyword evidence="1" id="KW-0812">Transmembrane</keyword>
<gene>
    <name evidence="2" type="ORF">Nepgr_024408</name>
</gene>
<proteinExistence type="predicted"/>
<protein>
    <submittedName>
        <fullName evidence="2">Uncharacterized protein</fullName>
    </submittedName>
</protein>
<reference evidence="2" key="1">
    <citation type="submission" date="2023-05" db="EMBL/GenBank/DDBJ databases">
        <title>Nepenthes gracilis genome sequencing.</title>
        <authorList>
            <person name="Fukushima K."/>
        </authorList>
    </citation>
    <scope>NUCLEOTIDE SEQUENCE</scope>
    <source>
        <strain evidence="2">SING2019-196</strain>
    </source>
</reference>
<evidence type="ECO:0000313" key="2">
    <source>
        <dbReference type="EMBL" id="GMH22565.1"/>
    </source>
</evidence>
<dbReference type="AlphaFoldDB" id="A0AAD3T315"/>
<dbReference type="EMBL" id="BSYO01000024">
    <property type="protein sequence ID" value="GMH22565.1"/>
    <property type="molecule type" value="Genomic_DNA"/>
</dbReference>
<comment type="caution">
    <text evidence="2">The sequence shown here is derived from an EMBL/GenBank/DDBJ whole genome shotgun (WGS) entry which is preliminary data.</text>
</comment>
<dbReference type="GO" id="GO:0043248">
    <property type="term" value="P:proteasome assembly"/>
    <property type="evidence" value="ECO:0007669"/>
    <property type="project" value="InterPro"/>
</dbReference>
<feature type="transmembrane region" description="Helical" evidence="1">
    <location>
        <begin position="387"/>
        <end position="408"/>
    </location>
</feature>
<dbReference type="GO" id="GO:0005829">
    <property type="term" value="C:cytosol"/>
    <property type="evidence" value="ECO:0007669"/>
    <property type="project" value="TreeGrafter"/>
</dbReference>
<keyword evidence="1" id="KW-1133">Transmembrane helix</keyword>
<accession>A0AAD3T315</accession>
<keyword evidence="1" id="KW-0472">Membrane</keyword>
<dbReference type="PANTHER" id="PTHR13554:SF10">
    <property type="entry name" value="26S PROTEASOME NON-ATPASE REGULATORY SUBUNIT 5"/>
    <property type="match status" value="1"/>
</dbReference>
<evidence type="ECO:0000313" key="3">
    <source>
        <dbReference type="Proteomes" id="UP001279734"/>
    </source>
</evidence>
<dbReference type="InterPro" id="IPR019538">
    <property type="entry name" value="PSMD5"/>
</dbReference>
<organism evidence="2 3">
    <name type="scientific">Nepenthes gracilis</name>
    <name type="common">Slender pitcher plant</name>
    <dbReference type="NCBI Taxonomy" id="150966"/>
    <lineage>
        <taxon>Eukaryota</taxon>
        <taxon>Viridiplantae</taxon>
        <taxon>Streptophyta</taxon>
        <taxon>Embryophyta</taxon>
        <taxon>Tracheophyta</taxon>
        <taxon>Spermatophyta</taxon>
        <taxon>Magnoliopsida</taxon>
        <taxon>eudicotyledons</taxon>
        <taxon>Gunneridae</taxon>
        <taxon>Pentapetalae</taxon>
        <taxon>Caryophyllales</taxon>
        <taxon>Nepenthaceae</taxon>
        <taxon>Nepenthes</taxon>
    </lineage>
</organism>
<name>A0AAD3T315_NEPGR</name>
<feature type="transmembrane region" description="Helical" evidence="1">
    <location>
        <begin position="414"/>
        <end position="434"/>
    </location>
</feature>